<dbReference type="SUPFAM" id="SSF53474">
    <property type="entry name" value="alpha/beta-Hydrolases"/>
    <property type="match status" value="1"/>
</dbReference>
<proteinExistence type="inferred from homology"/>
<dbReference type="GO" id="GO:0016298">
    <property type="term" value="F:lipase activity"/>
    <property type="evidence" value="ECO:0007669"/>
    <property type="project" value="InterPro"/>
</dbReference>
<dbReference type="OrthoDB" id="199913at2759"/>
<dbReference type="Gene3D" id="3.40.50.1820">
    <property type="entry name" value="alpha/beta hydrolase"/>
    <property type="match status" value="1"/>
</dbReference>
<accession>A0A821PY09</accession>
<feature type="domain" description="Lipase" evidence="6">
    <location>
        <begin position="36"/>
        <end position="323"/>
    </location>
</feature>
<dbReference type="PANTHER" id="PTHR11610">
    <property type="entry name" value="LIPASE"/>
    <property type="match status" value="1"/>
</dbReference>
<evidence type="ECO:0000256" key="4">
    <source>
        <dbReference type="RuleBase" id="RU004262"/>
    </source>
</evidence>
<evidence type="ECO:0000259" key="6">
    <source>
        <dbReference type="Pfam" id="PF00151"/>
    </source>
</evidence>
<gene>
    <name evidence="7" type="ORF">PMACD_LOCUS4011</name>
</gene>
<evidence type="ECO:0000256" key="5">
    <source>
        <dbReference type="SAM" id="SignalP"/>
    </source>
</evidence>
<protein>
    <recommendedName>
        <fullName evidence="6">Lipase domain-containing protein</fullName>
    </recommendedName>
</protein>
<organism evidence="7 8">
    <name type="scientific">Pieris macdunnoughi</name>
    <dbReference type="NCBI Taxonomy" id="345717"/>
    <lineage>
        <taxon>Eukaryota</taxon>
        <taxon>Metazoa</taxon>
        <taxon>Ecdysozoa</taxon>
        <taxon>Arthropoda</taxon>
        <taxon>Hexapoda</taxon>
        <taxon>Insecta</taxon>
        <taxon>Pterygota</taxon>
        <taxon>Neoptera</taxon>
        <taxon>Endopterygota</taxon>
        <taxon>Lepidoptera</taxon>
        <taxon>Glossata</taxon>
        <taxon>Ditrysia</taxon>
        <taxon>Papilionoidea</taxon>
        <taxon>Pieridae</taxon>
        <taxon>Pierinae</taxon>
        <taxon>Pieris</taxon>
    </lineage>
</organism>
<dbReference type="AlphaFoldDB" id="A0A821PY09"/>
<dbReference type="Pfam" id="PF00151">
    <property type="entry name" value="Lipase"/>
    <property type="match status" value="1"/>
</dbReference>
<dbReference type="EMBL" id="CAJOBZ010000007">
    <property type="protein sequence ID" value="CAF4810586.1"/>
    <property type="molecule type" value="Genomic_DNA"/>
</dbReference>
<dbReference type="GO" id="GO:0017171">
    <property type="term" value="F:serine hydrolase activity"/>
    <property type="evidence" value="ECO:0007669"/>
    <property type="project" value="TreeGrafter"/>
</dbReference>
<keyword evidence="3" id="KW-0964">Secreted</keyword>
<evidence type="ECO:0000313" key="8">
    <source>
        <dbReference type="Proteomes" id="UP000663880"/>
    </source>
</evidence>
<sequence>MLVGPTCQLMSIFIGAVQVCFMPAPVGQCQDCCPRNDRIDIKYKLFTRPFLSTFEIIRYNNDLRSLTRSRFNTSHPTVIYLFGFSEASTGISTLTLKNAYLSTGEYNFVSVDWSRLVAFPWYVSAVQNTRYMGKRLADFIQFLNSAGVPAGSLHVIGFSLGAEAAGFTGKELKRRGLLLGRITGLDPAYPGYSLYDSGGHLSNGDAAFVDVIHTNPGVFGFPQPIGDVDFYPNHGEWIQPGCWIDQLLRNRQTNFVYGCSHNRAWRLYAESVQNPTGFPSTACRDWRSTSSPCVFSIDGYMGLGAQPSSHGKLYLATNDRPPFARNGQ</sequence>
<dbReference type="InterPro" id="IPR013818">
    <property type="entry name" value="Lipase"/>
</dbReference>
<dbReference type="GO" id="GO:0016042">
    <property type="term" value="P:lipid catabolic process"/>
    <property type="evidence" value="ECO:0007669"/>
    <property type="project" value="TreeGrafter"/>
</dbReference>
<dbReference type="FunFam" id="3.40.50.1820:FF:000122">
    <property type="entry name" value="Vitellogenin-3-like Protein"/>
    <property type="match status" value="1"/>
</dbReference>
<dbReference type="InterPro" id="IPR000734">
    <property type="entry name" value="TAG_lipase"/>
</dbReference>
<feature type="chain" id="PRO_5032828071" description="Lipase domain-containing protein" evidence="5">
    <location>
        <begin position="30"/>
        <end position="328"/>
    </location>
</feature>
<dbReference type="PANTHER" id="PTHR11610:SF169">
    <property type="entry name" value="GH15759P-RELATED"/>
    <property type="match status" value="1"/>
</dbReference>
<dbReference type="InterPro" id="IPR033906">
    <property type="entry name" value="Lipase_N"/>
</dbReference>
<name>A0A821PY09_9NEOP</name>
<feature type="signal peptide" evidence="5">
    <location>
        <begin position="1"/>
        <end position="29"/>
    </location>
</feature>
<dbReference type="GO" id="GO:0005615">
    <property type="term" value="C:extracellular space"/>
    <property type="evidence" value="ECO:0007669"/>
    <property type="project" value="TreeGrafter"/>
</dbReference>
<comment type="caution">
    <text evidence="7">The sequence shown here is derived from an EMBL/GenBank/DDBJ whole genome shotgun (WGS) entry which is preliminary data.</text>
</comment>
<comment type="subcellular location">
    <subcellularLocation>
        <location evidence="1">Secreted</location>
    </subcellularLocation>
</comment>
<evidence type="ECO:0000256" key="1">
    <source>
        <dbReference type="ARBA" id="ARBA00004613"/>
    </source>
</evidence>
<keyword evidence="8" id="KW-1185">Reference proteome</keyword>
<reference evidence="7" key="1">
    <citation type="submission" date="2021-02" db="EMBL/GenBank/DDBJ databases">
        <authorList>
            <person name="Steward A R."/>
        </authorList>
    </citation>
    <scope>NUCLEOTIDE SEQUENCE</scope>
</reference>
<evidence type="ECO:0000313" key="7">
    <source>
        <dbReference type="EMBL" id="CAF4810586.1"/>
    </source>
</evidence>
<keyword evidence="5" id="KW-0732">Signal</keyword>
<dbReference type="Proteomes" id="UP000663880">
    <property type="component" value="Unassembled WGS sequence"/>
</dbReference>
<dbReference type="InterPro" id="IPR029058">
    <property type="entry name" value="AB_hydrolase_fold"/>
</dbReference>
<comment type="similarity">
    <text evidence="2 4">Belongs to the AB hydrolase superfamily. Lipase family.</text>
</comment>
<dbReference type="CDD" id="cd00707">
    <property type="entry name" value="Pancreat_lipase_like"/>
    <property type="match status" value="1"/>
</dbReference>
<evidence type="ECO:0000256" key="2">
    <source>
        <dbReference type="ARBA" id="ARBA00010701"/>
    </source>
</evidence>
<evidence type="ECO:0000256" key="3">
    <source>
        <dbReference type="ARBA" id="ARBA00022525"/>
    </source>
</evidence>